<feature type="domain" description="PTS EIIC type-3" evidence="10">
    <location>
        <begin position="5"/>
        <end position="380"/>
    </location>
</feature>
<accession>A0ABV7CIR7</accession>
<feature type="transmembrane region" description="Helical" evidence="8">
    <location>
        <begin position="337"/>
        <end position="357"/>
    </location>
</feature>
<feature type="transmembrane region" description="Helical" evidence="8">
    <location>
        <begin position="92"/>
        <end position="112"/>
    </location>
</feature>
<evidence type="ECO:0000256" key="8">
    <source>
        <dbReference type="SAM" id="Phobius"/>
    </source>
</evidence>
<feature type="transmembrane region" description="Helical" evidence="8">
    <location>
        <begin position="286"/>
        <end position="304"/>
    </location>
</feature>
<dbReference type="InterPro" id="IPR003352">
    <property type="entry name" value="PTS_EIIC"/>
</dbReference>
<dbReference type="EMBL" id="JBHRSD010000014">
    <property type="protein sequence ID" value="MFC3032520.1"/>
    <property type="molecule type" value="Genomic_DNA"/>
</dbReference>
<evidence type="ECO:0000256" key="4">
    <source>
        <dbReference type="ARBA" id="ARBA00022597"/>
    </source>
</evidence>
<evidence type="ECO:0000259" key="10">
    <source>
        <dbReference type="PROSITE" id="PS51105"/>
    </source>
</evidence>
<keyword evidence="4" id="KW-0762">Sugar transport</keyword>
<dbReference type="Pfam" id="PF02378">
    <property type="entry name" value="PTS_EIIC"/>
    <property type="match status" value="1"/>
</dbReference>
<dbReference type="PROSITE" id="PS51105">
    <property type="entry name" value="PTS_EIIC_TYPE_3"/>
    <property type="match status" value="1"/>
</dbReference>
<dbReference type="CDD" id="cd01948">
    <property type="entry name" value="EAL"/>
    <property type="match status" value="1"/>
</dbReference>
<name>A0ABV7CIR7_9GAMM</name>
<feature type="transmembrane region" description="Helical" evidence="8">
    <location>
        <begin position="251"/>
        <end position="274"/>
    </location>
</feature>
<proteinExistence type="predicted"/>
<dbReference type="Gene3D" id="3.20.20.450">
    <property type="entry name" value="EAL domain"/>
    <property type="match status" value="1"/>
</dbReference>
<evidence type="ECO:0000256" key="3">
    <source>
        <dbReference type="ARBA" id="ARBA00022475"/>
    </source>
</evidence>
<evidence type="ECO:0000256" key="5">
    <source>
        <dbReference type="ARBA" id="ARBA00022692"/>
    </source>
</evidence>
<reference evidence="12" key="1">
    <citation type="journal article" date="2019" name="Int. J. Syst. Evol. Microbiol.">
        <title>The Global Catalogue of Microorganisms (GCM) 10K type strain sequencing project: providing services to taxonomists for standard genome sequencing and annotation.</title>
        <authorList>
            <consortium name="The Broad Institute Genomics Platform"/>
            <consortium name="The Broad Institute Genome Sequencing Center for Infectious Disease"/>
            <person name="Wu L."/>
            <person name="Ma J."/>
        </authorList>
    </citation>
    <scope>NUCLEOTIDE SEQUENCE [LARGE SCALE GENOMIC DNA]</scope>
    <source>
        <strain evidence="12">KCTC 42730</strain>
    </source>
</reference>
<dbReference type="InterPro" id="IPR001633">
    <property type="entry name" value="EAL_dom"/>
</dbReference>
<evidence type="ECO:0000256" key="1">
    <source>
        <dbReference type="ARBA" id="ARBA00004651"/>
    </source>
</evidence>
<evidence type="ECO:0000256" key="6">
    <source>
        <dbReference type="ARBA" id="ARBA00022989"/>
    </source>
</evidence>
<gene>
    <name evidence="11" type="ORF">ACFOEE_08320</name>
</gene>
<dbReference type="InterPro" id="IPR004501">
    <property type="entry name" value="PTS_EIIC_3"/>
</dbReference>
<dbReference type="Proteomes" id="UP001595453">
    <property type="component" value="Unassembled WGS sequence"/>
</dbReference>
<keyword evidence="12" id="KW-1185">Reference proteome</keyword>
<dbReference type="SUPFAM" id="SSF141868">
    <property type="entry name" value="EAL domain-like"/>
    <property type="match status" value="1"/>
</dbReference>
<feature type="transmembrane region" description="Helical" evidence="8">
    <location>
        <begin position="164"/>
        <end position="184"/>
    </location>
</feature>
<comment type="subcellular location">
    <subcellularLocation>
        <location evidence="1">Cell membrane</location>
        <topology evidence="1">Multi-pass membrane protein</topology>
    </subcellularLocation>
</comment>
<keyword evidence="6 8" id="KW-1133">Transmembrane helix</keyword>
<sequence>MAKHWRSRFTDISLAVSSNTLVLSLREGYIALIPFFIGAALITLAAQLVYYLKWQQLSTTLATFDHFIWAAFPILMLLSISYHLSKNLRLNTIAVPILVLSCFVSTSGYFSQSEHGIVIDQKAGVVYTLLLPIVCCYALEFMLRAKWLRLVEVGNISLFLRKHLNLILPYVLLSAAVLFGLPLLESALNGLGEALVAALSGISSEAKLMLKLLVSHLFWFFGIHGDNTYGVLFPTELDDFLLFNGVDGQQLYTAFVIMGGTGCLWGLILAIYWQKVTPHHKQIAKLAAPFAVFNISEVMLYALPLVLNPFLIIPFFVTPLFNAVLTYWVVSAGWLEFHVVAELPWFTPVFISGWWLSDGPRGALWQLCLVILNASLYTPFLRLHSEQSLSGKASDLLVKRYAAGRLIEEQTESHFATHQSKADKSAHSLAEVSEALNSGELTLHYQPKLNPHTGRVLGFEALLRLRTAAGDIQGPWFLAVLHEHKLMHIIDNFVIDKLEVDLAEFAKRGFRPKVSFNITPEHLLAGGYRRIIKAFSQFPEQVEVELLESSYIEDFDKTLAVVTELKRNHIRCAMDDFGTGYSCLSVLANLTIDTIKLDKSLLPSKGNSKGLVLYKNLAALCEQLGFKLVAEGVETKQDEDAVKEARIDCVQGFLYSKAVSFEDAAAVLVQQRRSIIA</sequence>
<organism evidence="11 12">
    <name type="scientific">Pseudoalteromonas fenneropenaei</name>
    <dbReference type="NCBI Taxonomy" id="1737459"/>
    <lineage>
        <taxon>Bacteria</taxon>
        <taxon>Pseudomonadati</taxon>
        <taxon>Pseudomonadota</taxon>
        <taxon>Gammaproteobacteria</taxon>
        <taxon>Alteromonadales</taxon>
        <taxon>Pseudoalteromonadaceae</taxon>
        <taxon>Pseudoalteromonas</taxon>
    </lineage>
</organism>
<dbReference type="Pfam" id="PF00563">
    <property type="entry name" value="EAL"/>
    <property type="match status" value="1"/>
</dbReference>
<dbReference type="RefSeq" id="WP_377123111.1">
    <property type="nucleotide sequence ID" value="NZ_JBHRSD010000014.1"/>
</dbReference>
<evidence type="ECO:0000313" key="12">
    <source>
        <dbReference type="Proteomes" id="UP001595453"/>
    </source>
</evidence>
<keyword evidence="5 8" id="KW-0812">Transmembrane</keyword>
<evidence type="ECO:0000256" key="2">
    <source>
        <dbReference type="ARBA" id="ARBA00022448"/>
    </source>
</evidence>
<keyword evidence="7 8" id="KW-0472">Membrane</keyword>
<keyword evidence="3" id="KW-1003">Cell membrane</keyword>
<feature type="transmembrane region" description="Helical" evidence="8">
    <location>
        <begin position="310"/>
        <end position="330"/>
    </location>
</feature>
<dbReference type="InterPro" id="IPR050706">
    <property type="entry name" value="Cyclic-di-GMP_PDE-like"/>
</dbReference>
<feature type="transmembrane region" description="Helical" evidence="8">
    <location>
        <begin position="67"/>
        <end position="85"/>
    </location>
</feature>
<feature type="domain" description="EAL" evidence="9">
    <location>
        <begin position="425"/>
        <end position="672"/>
    </location>
</feature>
<dbReference type="PANTHER" id="PTHR33121">
    <property type="entry name" value="CYCLIC DI-GMP PHOSPHODIESTERASE PDEF"/>
    <property type="match status" value="1"/>
</dbReference>
<dbReference type="PANTHER" id="PTHR33121:SF79">
    <property type="entry name" value="CYCLIC DI-GMP PHOSPHODIESTERASE PDED-RELATED"/>
    <property type="match status" value="1"/>
</dbReference>
<dbReference type="InterPro" id="IPR035919">
    <property type="entry name" value="EAL_sf"/>
</dbReference>
<evidence type="ECO:0000256" key="7">
    <source>
        <dbReference type="ARBA" id="ARBA00023136"/>
    </source>
</evidence>
<dbReference type="SMART" id="SM00052">
    <property type="entry name" value="EAL"/>
    <property type="match status" value="1"/>
</dbReference>
<evidence type="ECO:0000259" key="9">
    <source>
        <dbReference type="PROSITE" id="PS50883"/>
    </source>
</evidence>
<feature type="transmembrane region" description="Helical" evidence="8">
    <location>
        <begin position="29"/>
        <end position="52"/>
    </location>
</feature>
<comment type="caution">
    <text evidence="11">The sequence shown here is derived from an EMBL/GenBank/DDBJ whole genome shotgun (WGS) entry which is preliminary data.</text>
</comment>
<dbReference type="PROSITE" id="PS50883">
    <property type="entry name" value="EAL"/>
    <property type="match status" value="1"/>
</dbReference>
<keyword evidence="2" id="KW-0813">Transport</keyword>
<feature type="transmembrane region" description="Helical" evidence="8">
    <location>
        <begin position="124"/>
        <end position="143"/>
    </location>
</feature>
<evidence type="ECO:0000313" key="11">
    <source>
        <dbReference type="EMBL" id="MFC3032520.1"/>
    </source>
</evidence>
<protein>
    <submittedName>
        <fullName evidence="11">EAL domain-containing protein</fullName>
    </submittedName>
</protein>